<dbReference type="Proteomes" id="UP000321085">
    <property type="component" value="Unassembled WGS sequence"/>
</dbReference>
<dbReference type="NCBIfam" id="TIGR01726">
    <property type="entry name" value="HEQRo_perm_3TM"/>
    <property type="match status" value="1"/>
</dbReference>
<dbReference type="PROSITE" id="PS50928">
    <property type="entry name" value="ABC_TM1"/>
    <property type="match status" value="1"/>
</dbReference>
<dbReference type="SUPFAM" id="SSF161098">
    <property type="entry name" value="MetI-like"/>
    <property type="match status" value="1"/>
</dbReference>
<keyword evidence="7" id="KW-0029">Amino-acid transport</keyword>
<keyword evidence="8 10" id="KW-1133">Transmembrane helix</keyword>
<feature type="transmembrane region" description="Helical" evidence="10">
    <location>
        <begin position="25"/>
        <end position="55"/>
    </location>
</feature>
<dbReference type="InterPro" id="IPR043429">
    <property type="entry name" value="ArtM/GltK/GlnP/TcyL/YhdX-like"/>
</dbReference>
<dbReference type="PANTHER" id="PTHR30614:SF20">
    <property type="entry name" value="GLUTAMINE TRANSPORT SYSTEM PERMEASE PROTEIN GLNP"/>
    <property type="match status" value="1"/>
</dbReference>
<keyword evidence="9 10" id="KW-0472">Membrane</keyword>
<dbReference type="AlphaFoldDB" id="A0A512C093"/>
<feature type="domain" description="ABC transmembrane type-1" evidence="11">
    <location>
        <begin position="19"/>
        <end position="207"/>
    </location>
</feature>
<keyword evidence="4 10" id="KW-0813">Transport</keyword>
<evidence type="ECO:0000256" key="9">
    <source>
        <dbReference type="ARBA" id="ARBA00023136"/>
    </source>
</evidence>
<evidence type="ECO:0000256" key="1">
    <source>
        <dbReference type="ARBA" id="ARBA00003159"/>
    </source>
</evidence>
<dbReference type="InterPro" id="IPR010065">
    <property type="entry name" value="AA_ABC_transptr_permease_3TM"/>
</dbReference>
<comment type="function">
    <text evidence="1">Part of the binding-protein-dependent transport system for glutamine; probably responsible for the translocation of the substrate across the membrane.</text>
</comment>
<evidence type="ECO:0000256" key="2">
    <source>
        <dbReference type="ARBA" id="ARBA00004429"/>
    </source>
</evidence>
<comment type="caution">
    <text evidence="12">The sequence shown here is derived from an EMBL/GenBank/DDBJ whole genome shotgun (WGS) entry which is preliminary data.</text>
</comment>
<feature type="transmembrane region" description="Helical" evidence="10">
    <location>
        <begin position="67"/>
        <end position="85"/>
    </location>
</feature>
<evidence type="ECO:0000256" key="10">
    <source>
        <dbReference type="RuleBase" id="RU363032"/>
    </source>
</evidence>
<evidence type="ECO:0000259" key="11">
    <source>
        <dbReference type="PROSITE" id="PS50928"/>
    </source>
</evidence>
<feature type="transmembrane region" description="Helical" evidence="10">
    <location>
        <begin position="185"/>
        <end position="203"/>
    </location>
</feature>
<evidence type="ECO:0000256" key="6">
    <source>
        <dbReference type="ARBA" id="ARBA00022692"/>
    </source>
</evidence>
<name>A0A512C093_9HYPH</name>
<keyword evidence="6 10" id="KW-0812">Transmembrane</keyword>
<evidence type="ECO:0000313" key="13">
    <source>
        <dbReference type="Proteomes" id="UP000321085"/>
    </source>
</evidence>
<comment type="subcellular location">
    <subcellularLocation>
        <location evidence="2">Cell inner membrane</location>
        <topology evidence="2">Multi-pass membrane protein</topology>
    </subcellularLocation>
    <subcellularLocation>
        <location evidence="10">Cell membrane</location>
        <topology evidence="10">Multi-pass membrane protein</topology>
    </subcellularLocation>
</comment>
<evidence type="ECO:0000256" key="5">
    <source>
        <dbReference type="ARBA" id="ARBA00022475"/>
    </source>
</evidence>
<dbReference type="GO" id="GO:0006865">
    <property type="term" value="P:amino acid transport"/>
    <property type="evidence" value="ECO:0007669"/>
    <property type="project" value="UniProtKB-KW"/>
</dbReference>
<dbReference type="InterPro" id="IPR035906">
    <property type="entry name" value="MetI-like_sf"/>
</dbReference>
<evidence type="ECO:0000256" key="7">
    <source>
        <dbReference type="ARBA" id="ARBA00022970"/>
    </source>
</evidence>
<evidence type="ECO:0000256" key="4">
    <source>
        <dbReference type="ARBA" id="ARBA00022448"/>
    </source>
</evidence>
<dbReference type="OrthoDB" id="9814550at2"/>
<dbReference type="GO" id="GO:0022857">
    <property type="term" value="F:transmembrane transporter activity"/>
    <property type="evidence" value="ECO:0007669"/>
    <property type="project" value="InterPro"/>
</dbReference>
<comment type="similarity">
    <text evidence="3">Belongs to the binding-protein-dependent transport system permease family. HisMQ subfamily.</text>
</comment>
<dbReference type="EMBL" id="BJYU01000116">
    <property type="protein sequence ID" value="GEO17634.1"/>
    <property type="molecule type" value="Genomic_DNA"/>
</dbReference>
<dbReference type="Pfam" id="PF00528">
    <property type="entry name" value="BPD_transp_1"/>
    <property type="match status" value="1"/>
</dbReference>
<keyword evidence="13" id="KW-1185">Reference proteome</keyword>
<evidence type="ECO:0000256" key="8">
    <source>
        <dbReference type="ARBA" id="ARBA00022989"/>
    </source>
</evidence>
<accession>A0A512C093</accession>
<dbReference type="RefSeq" id="WP_114184968.1">
    <property type="nucleotide sequence ID" value="NZ_BJYU01000116.1"/>
</dbReference>
<dbReference type="Gene3D" id="1.10.3720.10">
    <property type="entry name" value="MetI-like"/>
    <property type="match status" value="1"/>
</dbReference>
<evidence type="ECO:0000313" key="12">
    <source>
        <dbReference type="EMBL" id="GEO17634.1"/>
    </source>
</evidence>
<keyword evidence="5" id="KW-1003">Cell membrane</keyword>
<gene>
    <name evidence="12" type="ORF">MAE02_53300</name>
</gene>
<dbReference type="CDD" id="cd06261">
    <property type="entry name" value="TM_PBP2"/>
    <property type="match status" value="1"/>
</dbReference>
<evidence type="ECO:0000256" key="3">
    <source>
        <dbReference type="ARBA" id="ARBA00010072"/>
    </source>
</evidence>
<dbReference type="GO" id="GO:0043190">
    <property type="term" value="C:ATP-binding cassette (ABC) transporter complex"/>
    <property type="evidence" value="ECO:0007669"/>
    <property type="project" value="InterPro"/>
</dbReference>
<dbReference type="InterPro" id="IPR000515">
    <property type="entry name" value="MetI-like"/>
</dbReference>
<organism evidence="12 13">
    <name type="scientific">Microvirga aerophila</name>
    <dbReference type="NCBI Taxonomy" id="670291"/>
    <lineage>
        <taxon>Bacteria</taxon>
        <taxon>Pseudomonadati</taxon>
        <taxon>Pseudomonadota</taxon>
        <taxon>Alphaproteobacteria</taxon>
        <taxon>Hyphomicrobiales</taxon>
        <taxon>Methylobacteriaceae</taxon>
        <taxon>Microvirga</taxon>
    </lineage>
</organism>
<dbReference type="PANTHER" id="PTHR30614">
    <property type="entry name" value="MEMBRANE COMPONENT OF AMINO ACID ABC TRANSPORTER"/>
    <property type="match status" value="1"/>
</dbReference>
<protein>
    <submittedName>
        <fullName evidence="12">ABC transporter permease</fullName>
    </submittedName>
</protein>
<reference evidence="12 13" key="1">
    <citation type="submission" date="2019-07" db="EMBL/GenBank/DDBJ databases">
        <title>Whole genome shotgun sequence of Microvirga aerophila NBRC 106136.</title>
        <authorList>
            <person name="Hosoyama A."/>
            <person name="Uohara A."/>
            <person name="Ohji S."/>
            <person name="Ichikawa N."/>
        </authorList>
    </citation>
    <scope>NUCLEOTIDE SEQUENCE [LARGE SCALE GENOMIC DNA]</scope>
    <source>
        <strain evidence="12 13">NBRC 106136</strain>
    </source>
</reference>
<sequence>METFFSELWIARDALMEGFVRTIEASVVSILIGTALGLLIGIVLVYGPLVVRLLCRAYVDVMRGTPVLVLILASFYIPSVVGLHLSAFQAGLLALILFCGAHIGEIVRGALQSIPPGQTEAARSIGLTFPQILTYVLLPQALRSILPTWINTGAELVKASTLLSVIGVGELLLKTQEIVGRNFMTLDFYLFAGLLYLLVNLGIEQAGKALERRVAVR</sequence>
<proteinExistence type="inferred from homology"/>